<gene>
    <name evidence="6" type="ORF">PAC_04312</name>
</gene>
<organism evidence="6 7">
    <name type="scientific">Phialocephala subalpina</name>
    <dbReference type="NCBI Taxonomy" id="576137"/>
    <lineage>
        <taxon>Eukaryota</taxon>
        <taxon>Fungi</taxon>
        <taxon>Dikarya</taxon>
        <taxon>Ascomycota</taxon>
        <taxon>Pezizomycotina</taxon>
        <taxon>Leotiomycetes</taxon>
        <taxon>Helotiales</taxon>
        <taxon>Mollisiaceae</taxon>
        <taxon>Phialocephala</taxon>
        <taxon>Phialocephala fortinii species complex</taxon>
    </lineage>
</organism>
<keyword evidence="3" id="KW-0440">LIM domain</keyword>
<dbReference type="AlphaFoldDB" id="A0A1L7WNT1"/>
<keyword evidence="1 3" id="KW-0479">Metal-binding</keyword>
<feature type="region of interest" description="Disordered" evidence="4">
    <location>
        <begin position="538"/>
        <end position="578"/>
    </location>
</feature>
<dbReference type="Gene3D" id="2.10.110.10">
    <property type="entry name" value="Cysteine Rich Protein"/>
    <property type="match status" value="1"/>
</dbReference>
<evidence type="ECO:0000256" key="3">
    <source>
        <dbReference type="PROSITE-ProRule" id="PRU00125"/>
    </source>
</evidence>
<feature type="compositionally biased region" description="Basic and acidic residues" evidence="4">
    <location>
        <begin position="306"/>
        <end position="316"/>
    </location>
</feature>
<feature type="region of interest" description="Disordered" evidence="4">
    <location>
        <begin position="306"/>
        <end position="448"/>
    </location>
</feature>
<keyword evidence="7" id="KW-1185">Reference proteome</keyword>
<evidence type="ECO:0000313" key="7">
    <source>
        <dbReference type="Proteomes" id="UP000184330"/>
    </source>
</evidence>
<feature type="compositionally biased region" description="Basic and acidic residues" evidence="4">
    <location>
        <begin position="544"/>
        <end position="578"/>
    </location>
</feature>
<evidence type="ECO:0000256" key="2">
    <source>
        <dbReference type="ARBA" id="ARBA00022833"/>
    </source>
</evidence>
<dbReference type="PROSITE" id="PS00478">
    <property type="entry name" value="LIM_DOMAIN_1"/>
    <property type="match status" value="1"/>
</dbReference>
<dbReference type="EMBL" id="FJOG01000005">
    <property type="protein sequence ID" value="CZR54428.1"/>
    <property type="molecule type" value="Genomic_DNA"/>
</dbReference>
<proteinExistence type="predicted"/>
<feature type="domain" description="LIM zinc-binding" evidence="5">
    <location>
        <begin position="66"/>
        <end position="141"/>
    </location>
</feature>
<feature type="compositionally biased region" description="Basic and acidic residues" evidence="4">
    <location>
        <begin position="177"/>
        <end position="194"/>
    </location>
</feature>
<reference evidence="6 7" key="1">
    <citation type="submission" date="2016-03" db="EMBL/GenBank/DDBJ databases">
        <authorList>
            <person name="Ploux O."/>
        </authorList>
    </citation>
    <scope>NUCLEOTIDE SEQUENCE [LARGE SCALE GENOMIC DNA]</scope>
    <source>
        <strain evidence="6 7">UAMH 11012</strain>
    </source>
</reference>
<dbReference type="GO" id="GO:0046872">
    <property type="term" value="F:metal ion binding"/>
    <property type="evidence" value="ECO:0007669"/>
    <property type="project" value="UniProtKB-KW"/>
</dbReference>
<dbReference type="GO" id="GO:0030695">
    <property type="term" value="F:GTPase regulator activity"/>
    <property type="evidence" value="ECO:0007669"/>
    <property type="project" value="UniProtKB-ARBA"/>
</dbReference>
<name>A0A1L7WNT1_9HELO</name>
<evidence type="ECO:0000256" key="4">
    <source>
        <dbReference type="SAM" id="MobiDB-lite"/>
    </source>
</evidence>
<evidence type="ECO:0000259" key="5">
    <source>
        <dbReference type="PROSITE" id="PS50023"/>
    </source>
</evidence>
<keyword evidence="2 3" id="KW-0862">Zinc</keyword>
<feature type="compositionally biased region" description="Pro residues" evidence="4">
    <location>
        <begin position="476"/>
        <end position="493"/>
    </location>
</feature>
<dbReference type="PROSITE" id="PS50023">
    <property type="entry name" value="LIM_DOMAIN_2"/>
    <property type="match status" value="1"/>
</dbReference>
<feature type="compositionally biased region" description="Polar residues" evidence="4">
    <location>
        <begin position="319"/>
        <end position="342"/>
    </location>
</feature>
<dbReference type="Proteomes" id="UP000184330">
    <property type="component" value="Unassembled WGS sequence"/>
</dbReference>
<evidence type="ECO:0000256" key="1">
    <source>
        <dbReference type="ARBA" id="ARBA00022723"/>
    </source>
</evidence>
<protein>
    <recommendedName>
        <fullName evidence="5">LIM zinc-binding domain-containing protein</fullName>
    </recommendedName>
</protein>
<feature type="region of interest" description="Disordered" evidence="4">
    <location>
        <begin position="475"/>
        <end position="494"/>
    </location>
</feature>
<dbReference type="OrthoDB" id="8062037at2759"/>
<dbReference type="InterPro" id="IPR001781">
    <property type="entry name" value="Znf_LIM"/>
</dbReference>
<feature type="compositionally biased region" description="Low complexity" evidence="4">
    <location>
        <begin position="348"/>
        <end position="360"/>
    </location>
</feature>
<dbReference type="STRING" id="576137.A0A1L7WNT1"/>
<sequence>MDPQLQSLPRFRHHETIKHKDKDKGEPVFICTICWRAQYFPSKPKLLGSSARIVCRPCWRAVLDLSICWVCGEYIVRGDEVVSLGWCFWHRACFGCLVCRTKISVPEEEGSAVSRRRRDGMGVELEEIPLCNVCGVKMSGESPGKVLERGVENVSRFDGGLSRERLERWSEVSNEGTEEKLEDKQQAASSKEARRSLAHWQSLTQIKRGCSRCSHQQRPTSSTRSLHSMLHSAIDTRISADGSVDDHRMEDHKLDSLRSTQSLAEEGEPSVYVSIFDPVGEPAFEPSKTKPLPKWMHLLPNNIHREREQRGSREVESEASLNSDHAESQNHGSFSTSSAHLENQTHDSPTLSGSSTSTTPEAQADLPTPPLDVPIVRSRAPADSKIAFIPNPEVESINGGGQGQRASRRSHTAESGYVTAPENPRPKTPFPRVSRPSLPRHETSSYFSHRASVSRVQAALDVDEDTCCGLGLGVPTPTPEETPRQLPIPPPCDRPSLLATPTQSSEYIEKYRPQGAATQYERYVPKEPEPILSKLKRQRVGNQHLEEVAEGRETKRHGGERPRSPKLENEEYSIDPRRRDLNRELRSLFCEV</sequence>
<feature type="region of interest" description="Disordered" evidence="4">
    <location>
        <begin position="172"/>
        <end position="194"/>
    </location>
</feature>
<evidence type="ECO:0000313" key="6">
    <source>
        <dbReference type="EMBL" id="CZR54428.1"/>
    </source>
</evidence>
<accession>A0A1L7WNT1</accession>